<evidence type="ECO:0008006" key="10">
    <source>
        <dbReference type="Google" id="ProtNLM"/>
    </source>
</evidence>
<evidence type="ECO:0000256" key="7">
    <source>
        <dbReference type="SAM" id="MobiDB-lite"/>
    </source>
</evidence>
<feature type="compositionally biased region" description="Basic and acidic residues" evidence="7">
    <location>
        <begin position="408"/>
        <end position="417"/>
    </location>
</feature>
<evidence type="ECO:0000256" key="3">
    <source>
        <dbReference type="ARBA" id="ARBA00022517"/>
    </source>
</evidence>
<name>A0ABR3H8M9_LOXSC</name>
<dbReference type="EMBL" id="JBEUOH010000024">
    <property type="protein sequence ID" value="KAL0861155.1"/>
    <property type="molecule type" value="Genomic_DNA"/>
</dbReference>
<feature type="region of interest" description="Disordered" evidence="7">
    <location>
        <begin position="340"/>
        <end position="559"/>
    </location>
</feature>
<organism evidence="8 9">
    <name type="scientific">Loxostege sticticalis</name>
    <name type="common">Beet webworm moth</name>
    <dbReference type="NCBI Taxonomy" id="481309"/>
    <lineage>
        <taxon>Eukaryota</taxon>
        <taxon>Metazoa</taxon>
        <taxon>Ecdysozoa</taxon>
        <taxon>Arthropoda</taxon>
        <taxon>Hexapoda</taxon>
        <taxon>Insecta</taxon>
        <taxon>Pterygota</taxon>
        <taxon>Neoptera</taxon>
        <taxon>Endopterygota</taxon>
        <taxon>Lepidoptera</taxon>
        <taxon>Glossata</taxon>
        <taxon>Ditrysia</taxon>
        <taxon>Pyraloidea</taxon>
        <taxon>Crambidae</taxon>
        <taxon>Pyraustinae</taxon>
        <taxon>Loxostege</taxon>
    </lineage>
</organism>
<comment type="similarity">
    <text evidence="2">Belongs to the NOP14 family.</text>
</comment>
<sequence>MAKVKNKRNSGLADKVHNKRKVDGVKKKLNPFEVHINREKIKVLGKKSKHDRGLPGVSRGKAIQKRKETLGTEMKLMNKTNAFIDRRIGEKNNQLSSEDRMIARFAAERARQHSKKDIYNLADDEILTHRGQTLEQIEKFDDPRSSDEDDDEGKKFGGLGDDFVSEGHFGGGILSKTEAKDGAKSHKDLIEQLIAESKKRKAEKQKEKEQTLDLTEKLDSEWKDLQPVVFKRPRIEEKESVIDKLLKQAEKKNEAYDKMMRELRFEKRGTPSDGLKSDEKQAKEERERLEKLEQERLQRMEGDDEVFAPRTQKPTPKHRSADDLDDNFDLEDEKEIMLAYDKDGKPLLPENVLKDYSVPNAKPKFEDGISDTSSDDDADDESEEDEEEEANDSGSEEDDDGEPNQNESLDKKDEKPNKINSTNDKQESTDESDDESDDNEEINDLKEEKGNTLKKQKSIELKKENKSEASKTKEKEVTNIPENKTKETSKANTIDKKEANGILIGDDEDESDDESGDGSDDGSEEDDEIESEKEGVDDLKDLKESEEESADEVDAEEETEKIGSFFDLKLAEGDNLKELLTGKTPSQQSAALQKLIKSYDPGLAVNNKELLSRLFAHMLQYVNDIFTDLKDEGDIIKAFLIFDKLAPHFYDLAQTNKVSTKKFLVELLKEKHDNYLKRPKRIPDLDTLIFFKLVSLIYPTSDFRHPVTTPSLIFMSEILSLSRFGDAFSISRGLFVTSLVLEYTILSKRLVPSAVNFLRGILYLCANTSILNPIQVVPPFKLHRDAKILNLEDDCSKMVVENKMAAKDFALGEIDDDFKIRCLNASMGLLKEFFDYFNEFEAQACLFEPHINLAGRIDLDLYPKKVRSKVSEIVNYMKSALEVKTFTPLTKEQKKVKALRLYEPDFQEVFTGSKSSKLSRENAERARLQTKYKREMKGALREIRRDKAYIASVKIRQKIHGDNMRKDKVKQIYKEASIQQGELNKLKRMK</sequence>
<feature type="compositionally biased region" description="Acidic residues" evidence="7">
    <location>
        <begin position="429"/>
        <end position="442"/>
    </location>
</feature>
<keyword evidence="5" id="KW-0539">Nucleus</keyword>
<evidence type="ECO:0000256" key="1">
    <source>
        <dbReference type="ARBA" id="ARBA00004604"/>
    </source>
</evidence>
<dbReference type="PANTHER" id="PTHR23183">
    <property type="entry name" value="NOP14"/>
    <property type="match status" value="1"/>
</dbReference>
<reference evidence="8 9" key="1">
    <citation type="submission" date="2024-06" db="EMBL/GenBank/DDBJ databases">
        <title>A chromosome-level genome assembly of beet webworm, Loxostege sticticalis.</title>
        <authorList>
            <person name="Zhang Y."/>
        </authorList>
    </citation>
    <scope>NUCLEOTIDE SEQUENCE [LARGE SCALE GENOMIC DNA]</scope>
    <source>
        <strain evidence="8">AQ026</strain>
        <tissue evidence="8">Whole body</tissue>
    </source>
</reference>
<evidence type="ECO:0000256" key="2">
    <source>
        <dbReference type="ARBA" id="ARBA00007466"/>
    </source>
</evidence>
<feature type="compositionally biased region" description="Basic and acidic residues" evidence="7">
    <location>
        <begin position="262"/>
        <end position="301"/>
    </location>
</feature>
<evidence type="ECO:0000256" key="4">
    <source>
        <dbReference type="ARBA" id="ARBA00022552"/>
    </source>
</evidence>
<comment type="subcellular location">
    <subcellularLocation>
        <location evidence="1">Nucleus</location>
        <location evidence="1">Nucleolus</location>
    </subcellularLocation>
</comment>
<evidence type="ECO:0000256" key="5">
    <source>
        <dbReference type="ARBA" id="ARBA00023242"/>
    </source>
</evidence>
<feature type="compositionally biased region" description="Acidic residues" evidence="7">
    <location>
        <begin position="505"/>
        <end position="531"/>
    </location>
</feature>
<feature type="region of interest" description="Disordered" evidence="7">
    <location>
        <begin position="1"/>
        <end position="26"/>
    </location>
</feature>
<keyword evidence="3" id="KW-0690">Ribosome biogenesis</keyword>
<dbReference type="Proteomes" id="UP001549920">
    <property type="component" value="Unassembled WGS sequence"/>
</dbReference>
<evidence type="ECO:0000313" key="9">
    <source>
        <dbReference type="Proteomes" id="UP001549920"/>
    </source>
</evidence>
<feature type="region of interest" description="Disordered" evidence="7">
    <location>
        <begin position="132"/>
        <end position="166"/>
    </location>
</feature>
<feature type="compositionally biased region" description="Basic and acidic residues" evidence="7">
    <location>
        <begin position="532"/>
        <end position="543"/>
    </location>
</feature>
<feature type="region of interest" description="Disordered" evidence="7">
    <location>
        <begin position="262"/>
        <end position="328"/>
    </location>
</feature>
<feature type="region of interest" description="Disordered" evidence="7">
    <location>
        <begin position="44"/>
        <end position="64"/>
    </location>
</feature>
<feature type="compositionally biased region" description="Acidic residues" evidence="7">
    <location>
        <begin position="544"/>
        <end position="559"/>
    </location>
</feature>
<dbReference type="Pfam" id="PF04147">
    <property type="entry name" value="Nop14"/>
    <property type="match status" value="1"/>
</dbReference>
<gene>
    <name evidence="8" type="ORF">ABMA27_009648</name>
</gene>
<dbReference type="PANTHER" id="PTHR23183:SF0">
    <property type="entry name" value="NUCLEOLAR PROTEIN 14"/>
    <property type="match status" value="1"/>
</dbReference>
<feature type="compositionally biased region" description="Basic and acidic residues" evidence="7">
    <location>
        <begin position="443"/>
        <end position="499"/>
    </location>
</feature>
<dbReference type="InterPro" id="IPR007276">
    <property type="entry name" value="Nop14"/>
</dbReference>
<proteinExistence type="inferred from homology"/>
<evidence type="ECO:0000256" key="6">
    <source>
        <dbReference type="ARBA" id="ARBA00024695"/>
    </source>
</evidence>
<feature type="compositionally biased region" description="Basic and acidic residues" evidence="7">
    <location>
        <begin position="136"/>
        <end position="146"/>
    </location>
</feature>
<evidence type="ECO:0000313" key="8">
    <source>
        <dbReference type="EMBL" id="KAL0861155.1"/>
    </source>
</evidence>
<comment type="caution">
    <text evidence="8">The sequence shown here is derived from an EMBL/GenBank/DDBJ whole genome shotgun (WGS) entry which is preliminary data.</text>
</comment>
<keyword evidence="4" id="KW-0698">rRNA processing</keyword>
<comment type="function">
    <text evidence="6">Involved in nucleolar processing of pre-18S ribosomal RNA. Has a role in the nuclear export of 40S pre-ribosomal subunit to the cytoplasm.</text>
</comment>
<protein>
    <recommendedName>
        <fullName evidence="10">Nucleolar protein 14 homolog</fullName>
    </recommendedName>
</protein>
<keyword evidence="9" id="KW-1185">Reference proteome</keyword>
<accession>A0ABR3H8M9</accession>
<feature type="compositionally biased region" description="Acidic residues" evidence="7">
    <location>
        <begin position="373"/>
        <end position="402"/>
    </location>
</feature>